<comment type="caution">
    <text evidence="1">The sequence shown here is derived from an EMBL/GenBank/DDBJ whole genome shotgun (WGS) entry which is preliminary data.</text>
</comment>
<name>A0ABQ9WFC6_SAGOE</name>
<evidence type="ECO:0000313" key="2">
    <source>
        <dbReference type="Proteomes" id="UP001266305"/>
    </source>
</evidence>
<evidence type="ECO:0000313" key="1">
    <source>
        <dbReference type="EMBL" id="KAK2120358.1"/>
    </source>
</evidence>
<keyword evidence="2" id="KW-1185">Reference proteome</keyword>
<gene>
    <name evidence="1" type="ORF">P7K49_001744</name>
</gene>
<accession>A0ABQ9WFC6</accession>
<protein>
    <submittedName>
        <fullName evidence="1">Uncharacterized protein</fullName>
    </submittedName>
</protein>
<organism evidence="1 2">
    <name type="scientific">Saguinus oedipus</name>
    <name type="common">Cotton-top tamarin</name>
    <name type="synonym">Oedipomidas oedipus</name>
    <dbReference type="NCBI Taxonomy" id="9490"/>
    <lineage>
        <taxon>Eukaryota</taxon>
        <taxon>Metazoa</taxon>
        <taxon>Chordata</taxon>
        <taxon>Craniata</taxon>
        <taxon>Vertebrata</taxon>
        <taxon>Euteleostomi</taxon>
        <taxon>Mammalia</taxon>
        <taxon>Eutheria</taxon>
        <taxon>Euarchontoglires</taxon>
        <taxon>Primates</taxon>
        <taxon>Haplorrhini</taxon>
        <taxon>Platyrrhini</taxon>
        <taxon>Cebidae</taxon>
        <taxon>Callitrichinae</taxon>
        <taxon>Saguinus</taxon>
    </lineage>
</organism>
<sequence>MDPHLTRPRTVTVKVELSCASGDPDAILILQGPPYVSWLIDANHNMQIWRCGILRGATAGQHRLTSGPQLR</sequence>
<proteinExistence type="predicted"/>
<reference evidence="1 2" key="1">
    <citation type="submission" date="2023-05" db="EMBL/GenBank/DDBJ databases">
        <title>B98-5 Cell Line De Novo Hybrid Assembly: An Optical Mapping Approach.</title>
        <authorList>
            <person name="Kananen K."/>
            <person name="Auerbach J.A."/>
            <person name="Kautto E."/>
            <person name="Blachly J.S."/>
        </authorList>
    </citation>
    <scope>NUCLEOTIDE SEQUENCE [LARGE SCALE GENOMIC DNA]</scope>
    <source>
        <strain evidence="1">B95-8</strain>
        <tissue evidence="1">Cell line</tissue>
    </source>
</reference>
<dbReference type="EMBL" id="JASSZA010000001">
    <property type="protein sequence ID" value="KAK2120358.1"/>
    <property type="molecule type" value="Genomic_DNA"/>
</dbReference>
<dbReference type="Proteomes" id="UP001266305">
    <property type="component" value="Unassembled WGS sequence"/>
</dbReference>